<evidence type="ECO:0000313" key="3">
    <source>
        <dbReference type="Proteomes" id="UP000016801"/>
    </source>
</evidence>
<feature type="region of interest" description="Disordered" evidence="1">
    <location>
        <begin position="1"/>
        <end position="84"/>
    </location>
</feature>
<name>M1WGU9_CLAP2</name>
<accession>M1WGU9</accession>
<protein>
    <submittedName>
        <fullName evidence="2">Uncharacterized protein</fullName>
    </submittedName>
</protein>
<feature type="compositionally biased region" description="Low complexity" evidence="1">
    <location>
        <begin position="1"/>
        <end position="19"/>
    </location>
</feature>
<sequence length="120" mass="13049">MSSSSTSSSPRPSRATQPSCAQLDASYNPARLASRNTSENENSDSSVSRLLRQEANDNDTVVNSDGDSGRGAEDDLETAPRRRRPRVKCTYRVAATTVSSASWSRAWITTLQTSMSQIYA</sequence>
<gene>
    <name evidence="2" type="ORF">CPUR_08807</name>
</gene>
<evidence type="ECO:0000256" key="1">
    <source>
        <dbReference type="SAM" id="MobiDB-lite"/>
    </source>
</evidence>
<proteinExistence type="predicted"/>
<dbReference type="EMBL" id="CAGA01000140">
    <property type="protein sequence ID" value="CCE34868.1"/>
    <property type="molecule type" value="Genomic_DNA"/>
</dbReference>
<reference evidence="2 3" key="1">
    <citation type="journal article" date="2013" name="PLoS Genet.">
        <title>Plant-symbiotic fungi as chemical engineers: Multi-genome analysis of the Clavicipitaceae reveals dynamics of alkaloid loci.</title>
        <authorList>
            <person name="Schardl C.L."/>
            <person name="Young C.A."/>
            <person name="Hesse U."/>
            <person name="Amyotte S.G."/>
            <person name="Andreeva K."/>
            <person name="Calie P.J."/>
            <person name="Fleetwood D.J."/>
            <person name="Haws D.C."/>
            <person name="Moore N."/>
            <person name="Oeser B."/>
            <person name="Panaccione D.G."/>
            <person name="Schweri K.K."/>
            <person name="Voisey C.R."/>
            <person name="Farman M.L."/>
            <person name="Jaromczyk J.W."/>
            <person name="Roe B.A."/>
            <person name="O'Sullivan D.M."/>
            <person name="Scott B."/>
            <person name="Tudzynski P."/>
            <person name="An Z."/>
            <person name="Arnaoudova E.G."/>
            <person name="Bullock C.T."/>
            <person name="Charlton N.D."/>
            <person name="Chen L."/>
            <person name="Cox M."/>
            <person name="Dinkins R.D."/>
            <person name="Florea S."/>
            <person name="Glenn A.E."/>
            <person name="Gordon A."/>
            <person name="Gueldener U."/>
            <person name="Harris D.R."/>
            <person name="Hollin W."/>
            <person name="Jaromczyk J."/>
            <person name="Johnson R.D."/>
            <person name="Khan A.K."/>
            <person name="Leistner E."/>
            <person name="Leuchtmann A."/>
            <person name="Li C."/>
            <person name="Liu J."/>
            <person name="Liu J."/>
            <person name="Liu M."/>
            <person name="Mace W."/>
            <person name="Machado C."/>
            <person name="Nagabhyru P."/>
            <person name="Pan J."/>
            <person name="Schmid J."/>
            <person name="Sugawara K."/>
            <person name="Steiner U."/>
            <person name="Takach J.E."/>
            <person name="Tanaka E."/>
            <person name="Webb J.S."/>
            <person name="Wilson E.V."/>
            <person name="Wiseman J.L."/>
            <person name="Yoshida R."/>
            <person name="Zeng Z."/>
        </authorList>
    </citation>
    <scope>NUCLEOTIDE SEQUENCE [LARGE SCALE GENOMIC DNA]</scope>
    <source>
        <strain evidence="2 3">20.1</strain>
    </source>
</reference>
<feature type="compositionally biased region" description="Polar residues" evidence="1">
    <location>
        <begin position="34"/>
        <end position="48"/>
    </location>
</feature>
<comment type="caution">
    <text evidence="2">The sequence shown here is derived from an EMBL/GenBank/DDBJ whole genome shotgun (WGS) entry which is preliminary data.</text>
</comment>
<dbReference type="AlphaFoldDB" id="M1WGU9"/>
<dbReference type="Proteomes" id="UP000016801">
    <property type="component" value="Unassembled WGS sequence"/>
</dbReference>
<dbReference type="HOGENOM" id="CLU_2049454_0_0_1"/>
<dbReference type="VEuPathDB" id="FungiDB:CPUR_08807"/>
<keyword evidence="3" id="KW-1185">Reference proteome</keyword>
<organism evidence="2 3">
    <name type="scientific">Claviceps purpurea (strain 20.1)</name>
    <name type="common">Ergot fungus</name>
    <name type="synonym">Sphacelia segetum</name>
    <dbReference type="NCBI Taxonomy" id="1111077"/>
    <lineage>
        <taxon>Eukaryota</taxon>
        <taxon>Fungi</taxon>
        <taxon>Dikarya</taxon>
        <taxon>Ascomycota</taxon>
        <taxon>Pezizomycotina</taxon>
        <taxon>Sordariomycetes</taxon>
        <taxon>Hypocreomycetidae</taxon>
        <taxon>Hypocreales</taxon>
        <taxon>Clavicipitaceae</taxon>
        <taxon>Claviceps</taxon>
    </lineage>
</organism>
<evidence type="ECO:0000313" key="2">
    <source>
        <dbReference type="EMBL" id="CCE34868.1"/>
    </source>
</evidence>